<evidence type="ECO:0000256" key="1">
    <source>
        <dbReference type="ARBA" id="ARBA00004496"/>
    </source>
</evidence>
<evidence type="ECO:0000256" key="6">
    <source>
        <dbReference type="ARBA" id="ARBA00040494"/>
    </source>
</evidence>
<evidence type="ECO:0000256" key="3">
    <source>
        <dbReference type="ARBA" id="ARBA00022490"/>
    </source>
</evidence>
<dbReference type="EMBL" id="FMAI01000005">
    <property type="protein sequence ID" value="SCB31612.1"/>
    <property type="molecule type" value="Genomic_DNA"/>
</dbReference>
<comment type="similarity">
    <text evidence="5">Belongs to the SctL stator family.</text>
</comment>
<accession>A0A1C3VV21</accession>
<evidence type="ECO:0000256" key="4">
    <source>
        <dbReference type="ARBA" id="ARBA00022927"/>
    </source>
</evidence>
<evidence type="ECO:0000313" key="7">
    <source>
        <dbReference type="EMBL" id="SCB31612.1"/>
    </source>
</evidence>
<proteinExistence type="inferred from homology"/>
<protein>
    <recommendedName>
        <fullName evidence="6">Type 3 secretion system stator protein</fullName>
    </recommendedName>
</protein>
<reference evidence="8" key="1">
    <citation type="submission" date="2016-08" db="EMBL/GenBank/DDBJ databases">
        <authorList>
            <person name="Varghese N."/>
            <person name="Submissions Spin"/>
        </authorList>
    </citation>
    <scope>NUCLEOTIDE SEQUENCE [LARGE SCALE GENOMIC DNA]</scope>
    <source>
        <strain evidence="8">ERR11</strain>
    </source>
</reference>
<dbReference type="Pfam" id="PF06635">
    <property type="entry name" value="T3SS_SCTL"/>
    <property type="match status" value="1"/>
</dbReference>
<dbReference type="GO" id="GO:0005829">
    <property type="term" value="C:cytosol"/>
    <property type="evidence" value="ECO:0007669"/>
    <property type="project" value="TreeGrafter"/>
</dbReference>
<dbReference type="InterPro" id="IPR012842">
    <property type="entry name" value="T3SS_SctL/SctL2"/>
</dbReference>
<dbReference type="InterPro" id="IPR010586">
    <property type="entry name" value="T3SS_stator_protein"/>
</dbReference>
<organism evidence="7 8">
    <name type="scientific">Bradyrhizobium shewense</name>
    <dbReference type="NCBI Taxonomy" id="1761772"/>
    <lineage>
        <taxon>Bacteria</taxon>
        <taxon>Pseudomonadati</taxon>
        <taxon>Pseudomonadota</taxon>
        <taxon>Alphaproteobacteria</taxon>
        <taxon>Hyphomicrobiales</taxon>
        <taxon>Nitrobacteraceae</taxon>
        <taxon>Bradyrhizobium</taxon>
    </lineage>
</organism>
<dbReference type="AlphaFoldDB" id="A0A1C3VV21"/>
<evidence type="ECO:0000256" key="5">
    <source>
        <dbReference type="ARBA" id="ARBA00024335"/>
    </source>
</evidence>
<dbReference type="RefSeq" id="WP_091956601.1">
    <property type="nucleotide sequence ID" value="NZ_FMAI01000005.1"/>
</dbReference>
<dbReference type="Proteomes" id="UP000199184">
    <property type="component" value="Unassembled WGS sequence"/>
</dbReference>
<keyword evidence="4" id="KW-0653">Protein transport</keyword>
<dbReference type="GO" id="GO:0030254">
    <property type="term" value="P:protein secretion by the type III secretion system"/>
    <property type="evidence" value="ECO:0007669"/>
    <property type="project" value="InterPro"/>
</dbReference>
<comment type="subcellular location">
    <subcellularLocation>
        <location evidence="1">Cytoplasm</location>
    </subcellularLocation>
</comment>
<keyword evidence="2" id="KW-0813">Transport</keyword>
<keyword evidence="3" id="KW-0963">Cytoplasm</keyword>
<dbReference type="InterPro" id="IPR051472">
    <property type="entry name" value="T3SS_Stator/FliH"/>
</dbReference>
<dbReference type="PANTHER" id="PTHR34982:SF1">
    <property type="entry name" value="FLAGELLAR ASSEMBLY PROTEIN FLIH"/>
    <property type="match status" value="1"/>
</dbReference>
<sequence>MTANETVLPDSPRIRPLGPLIPAAELGIWYDAVQTRALAERYLRQVRSWARKAYQQERERGHCEGLRSGSDEMAQLIARAASDVARRKAVLQRELPQLVIEILTDLLGSFDPGEMLVRTVRHAIEQRYGSAEVCLHVSPVNADALRHEFVTFDGTDSRPKVRIDPDPAVGPDQCVLWSEFGSVDLGLAAQLRTLRLSLNPSSQESAP</sequence>
<evidence type="ECO:0000313" key="8">
    <source>
        <dbReference type="Proteomes" id="UP000199184"/>
    </source>
</evidence>
<dbReference type="PANTHER" id="PTHR34982">
    <property type="entry name" value="YOP PROTEINS TRANSLOCATION PROTEIN L"/>
    <property type="match status" value="1"/>
</dbReference>
<evidence type="ECO:0000256" key="2">
    <source>
        <dbReference type="ARBA" id="ARBA00022448"/>
    </source>
</evidence>
<name>A0A1C3VV21_9BRAD</name>
<gene>
    <name evidence="7" type="ORF">GA0061098_1005308</name>
</gene>
<dbReference type="NCBIfam" id="TIGR02499">
    <property type="entry name" value="HrpE_YscL_not"/>
    <property type="match status" value="1"/>
</dbReference>
<keyword evidence="8" id="KW-1185">Reference proteome</keyword>